<accession>A0A934IQ73</accession>
<dbReference type="InterPro" id="IPR024072">
    <property type="entry name" value="DHFR-like_dom_sf"/>
</dbReference>
<name>A0A934IQ73_9HYPH</name>
<reference evidence="2" key="1">
    <citation type="submission" date="2020-12" db="EMBL/GenBank/DDBJ databases">
        <title>Devosia sp. MSA67 isolated from Mo River.</title>
        <authorList>
            <person name="Ma F."/>
            <person name="Zi Z."/>
        </authorList>
    </citation>
    <scope>NUCLEOTIDE SEQUENCE</scope>
    <source>
        <strain evidence="2">MSA67</strain>
    </source>
</reference>
<dbReference type="InterPro" id="IPR002734">
    <property type="entry name" value="RibDG_C"/>
</dbReference>
<keyword evidence="3" id="KW-1185">Reference proteome</keyword>
<dbReference type="Proteomes" id="UP000602124">
    <property type="component" value="Unassembled WGS sequence"/>
</dbReference>
<dbReference type="AlphaFoldDB" id="A0A934IQ73"/>
<dbReference type="SUPFAM" id="SSF53597">
    <property type="entry name" value="Dihydrofolate reductase-like"/>
    <property type="match status" value="1"/>
</dbReference>
<dbReference type="PANTHER" id="PTHR38011">
    <property type="entry name" value="DIHYDROFOLATE REDUCTASE FAMILY PROTEIN (AFU_ORTHOLOGUE AFUA_8G06820)"/>
    <property type="match status" value="1"/>
</dbReference>
<organism evidence="2 3">
    <name type="scientific">Devosia sediminis</name>
    <dbReference type="NCBI Taxonomy" id="2798801"/>
    <lineage>
        <taxon>Bacteria</taxon>
        <taxon>Pseudomonadati</taxon>
        <taxon>Pseudomonadota</taxon>
        <taxon>Alphaproteobacteria</taxon>
        <taxon>Hyphomicrobiales</taxon>
        <taxon>Devosiaceae</taxon>
        <taxon>Devosia</taxon>
    </lineage>
</organism>
<dbReference type="GO" id="GO:0008703">
    <property type="term" value="F:5-amino-6-(5-phosphoribosylamino)uracil reductase activity"/>
    <property type="evidence" value="ECO:0007669"/>
    <property type="project" value="InterPro"/>
</dbReference>
<dbReference type="Gene3D" id="3.40.430.10">
    <property type="entry name" value="Dihydrofolate Reductase, subunit A"/>
    <property type="match status" value="1"/>
</dbReference>
<dbReference type="RefSeq" id="WP_198876034.1">
    <property type="nucleotide sequence ID" value="NZ_JAEKMH010000002.1"/>
</dbReference>
<dbReference type="EMBL" id="JAEKMH010000002">
    <property type="protein sequence ID" value="MBJ3784808.1"/>
    <property type="molecule type" value="Genomic_DNA"/>
</dbReference>
<dbReference type="GO" id="GO:0009231">
    <property type="term" value="P:riboflavin biosynthetic process"/>
    <property type="evidence" value="ECO:0007669"/>
    <property type="project" value="InterPro"/>
</dbReference>
<protein>
    <submittedName>
        <fullName evidence="2">Dihydrofolate reductase</fullName>
    </submittedName>
</protein>
<dbReference type="InterPro" id="IPR050765">
    <property type="entry name" value="Riboflavin_Biosynth_HTPR"/>
</dbReference>
<dbReference type="Pfam" id="PF01872">
    <property type="entry name" value="RibD_C"/>
    <property type="match status" value="1"/>
</dbReference>
<proteinExistence type="predicted"/>
<feature type="domain" description="Bacterial bifunctional deaminase-reductase C-terminal" evidence="1">
    <location>
        <begin position="6"/>
        <end position="170"/>
    </location>
</feature>
<sequence length="178" mass="19637">MTTGHVFIGTSLDGFIARKNDDIAWLADYPTLGEDHGFNAHMARVDGVVMGRGTYEVIKHMRPWYYSKPVVVLSTSLTQADIPEEIADKVEVMKATPEEAMRTLGERGWKAAYVDGGSVIQSFLRAGLIEDLVISRIPVLIGEGISLFGPLDADLMLEHVDTKAFPSGLVQSLYRVKR</sequence>
<gene>
    <name evidence="2" type="ORF">JEQ47_08775</name>
</gene>
<evidence type="ECO:0000259" key="1">
    <source>
        <dbReference type="Pfam" id="PF01872"/>
    </source>
</evidence>
<dbReference type="PANTHER" id="PTHR38011:SF11">
    <property type="entry name" value="2,5-DIAMINO-6-RIBOSYLAMINO-4(3H)-PYRIMIDINONE 5'-PHOSPHATE REDUCTASE"/>
    <property type="match status" value="1"/>
</dbReference>
<comment type="caution">
    <text evidence="2">The sequence shown here is derived from an EMBL/GenBank/DDBJ whole genome shotgun (WGS) entry which is preliminary data.</text>
</comment>
<evidence type="ECO:0000313" key="2">
    <source>
        <dbReference type="EMBL" id="MBJ3784808.1"/>
    </source>
</evidence>
<evidence type="ECO:0000313" key="3">
    <source>
        <dbReference type="Proteomes" id="UP000602124"/>
    </source>
</evidence>